<proteinExistence type="predicted"/>
<gene>
    <name evidence="1" type="ORF">EHQ26_17995</name>
</gene>
<reference evidence="2" key="1">
    <citation type="journal article" date="2019" name="PLoS Negl. Trop. Dis.">
        <title>Revisiting the worldwide diversity of Leptospira species in the environment.</title>
        <authorList>
            <person name="Vincent A.T."/>
            <person name="Schiettekatte O."/>
            <person name="Bourhy P."/>
            <person name="Veyrier F.J."/>
            <person name="Picardeau M."/>
        </authorList>
    </citation>
    <scope>NUCLEOTIDE SEQUENCE [LARGE SCALE GENOMIC DNA]</scope>
    <source>
        <strain evidence="2">201800281</strain>
    </source>
</reference>
<sequence length="127" mass="14731">MTGFWTTDIPGYFYEDNENDGKTKVYWYQDKTIRGSSFIVEGNDGIPISAENLLLETPKNLEVIKYSNNLLLGWATIELINEDGKEFYFLTGNIATNNNLCHVTISFEYETDKEWAINIWKSTKFHN</sequence>
<organism evidence="1 2">
    <name type="scientific">Leptospira bourretii</name>
    <dbReference type="NCBI Taxonomy" id="2484962"/>
    <lineage>
        <taxon>Bacteria</taxon>
        <taxon>Pseudomonadati</taxon>
        <taxon>Spirochaetota</taxon>
        <taxon>Spirochaetia</taxon>
        <taxon>Leptospirales</taxon>
        <taxon>Leptospiraceae</taxon>
        <taxon>Leptospira</taxon>
    </lineage>
</organism>
<name>A0ABY2LEV8_9LEPT</name>
<keyword evidence="2" id="KW-1185">Reference proteome</keyword>
<comment type="caution">
    <text evidence="1">The sequence shown here is derived from an EMBL/GenBank/DDBJ whole genome shotgun (WGS) entry which is preliminary data.</text>
</comment>
<dbReference type="Proteomes" id="UP000297918">
    <property type="component" value="Unassembled WGS sequence"/>
</dbReference>
<evidence type="ECO:0000313" key="1">
    <source>
        <dbReference type="EMBL" id="TGK88935.1"/>
    </source>
</evidence>
<evidence type="ECO:0000313" key="2">
    <source>
        <dbReference type="Proteomes" id="UP000297918"/>
    </source>
</evidence>
<protein>
    <submittedName>
        <fullName evidence="1">Uncharacterized protein</fullName>
    </submittedName>
</protein>
<dbReference type="EMBL" id="RQFL01000031">
    <property type="protein sequence ID" value="TGK88935.1"/>
    <property type="molecule type" value="Genomic_DNA"/>
</dbReference>
<accession>A0ABY2LEV8</accession>